<dbReference type="Pfam" id="PF03918">
    <property type="entry name" value="CcmH"/>
    <property type="match status" value="1"/>
</dbReference>
<dbReference type="EMBL" id="QPGL01000001">
    <property type="protein sequence ID" value="RCS73620.1"/>
    <property type="molecule type" value="Genomic_DNA"/>
</dbReference>
<proteinExistence type="inferred from homology"/>
<dbReference type="GO" id="GO:0017004">
    <property type="term" value="P:cytochrome complex assembly"/>
    <property type="evidence" value="ECO:0007669"/>
    <property type="project" value="UniProtKB-KW"/>
</dbReference>
<evidence type="ECO:0000256" key="4">
    <source>
        <dbReference type="ARBA" id="ARBA00022729"/>
    </source>
</evidence>
<evidence type="ECO:0000256" key="6">
    <source>
        <dbReference type="ARBA" id="ARBA00023004"/>
    </source>
</evidence>
<evidence type="ECO:0000256" key="7">
    <source>
        <dbReference type="RuleBase" id="RU364112"/>
    </source>
</evidence>
<evidence type="ECO:0000313" key="10">
    <source>
        <dbReference type="EMBL" id="RCS73620.1"/>
    </source>
</evidence>
<evidence type="ECO:0000313" key="11">
    <source>
        <dbReference type="Proteomes" id="UP000252479"/>
    </source>
</evidence>
<comment type="similarity">
    <text evidence="1 7">Belongs to the CcmH/CycL/Ccl2/NrfF family.</text>
</comment>
<dbReference type="InterPro" id="IPR005616">
    <property type="entry name" value="CcmH/CycL/Ccl2/NrfF_N"/>
</dbReference>
<dbReference type="InterPro" id="IPR038297">
    <property type="entry name" value="CcmH/CycL/NrfF/Ccl2_sf"/>
</dbReference>
<evidence type="ECO:0000259" key="9">
    <source>
        <dbReference type="Pfam" id="PF03918"/>
    </source>
</evidence>
<keyword evidence="4 7" id="KW-0732">Signal</keyword>
<comment type="function">
    <text evidence="7">Possible subunit of a heme lyase.</text>
</comment>
<keyword evidence="5" id="KW-0201">Cytochrome c-type biogenesis</keyword>
<keyword evidence="7" id="KW-0812">Transmembrane</keyword>
<feature type="region of interest" description="Disordered" evidence="8">
    <location>
        <begin position="133"/>
        <end position="167"/>
    </location>
</feature>
<dbReference type="PANTHER" id="PTHR47870">
    <property type="entry name" value="CYTOCHROME C-TYPE BIOGENESIS PROTEIN CCMH"/>
    <property type="match status" value="1"/>
</dbReference>
<keyword evidence="7" id="KW-0472">Membrane</keyword>
<dbReference type="FunFam" id="1.10.8.640:FF:000001">
    <property type="entry name" value="Cytochrome c-type biogenesis protein"/>
    <property type="match status" value="1"/>
</dbReference>
<dbReference type="InterPro" id="IPR051263">
    <property type="entry name" value="C-type_cytochrome_biogenesis"/>
</dbReference>
<dbReference type="Gene3D" id="1.10.8.640">
    <property type="entry name" value="Cytochrome C biogenesis protein"/>
    <property type="match status" value="1"/>
</dbReference>
<dbReference type="AlphaFoldDB" id="A0A368LNY8"/>
<dbReference type="Proteomes" id="UP000252479">
    <property type="component" value="Unassembled WGS sequence"/>
</dbReference>
<accession>A0A368LNY8</accession>
<protein>
    <recommendedName>
        <fullName evidence="7">Cytochrome c-type biogenesis protein</fullName>
    </recommendedName>
</protein>
<sequence length="167" mass="18633">MMKPSAILLGFLMVIAVPVMAAIEVFDFDSPQQEAQFQELSHTLRCPKCQNNSISDSNAELAKDLRLKVYQMTKAGKSKQEIVDYMVARYGNFVTYNPPLTVSTAVLWVAPISIVLFGFGFIVIRSRRSSASKTVSSEMLDENQEQRLKELLEEASSGSNEKKDTDS</sequence>
<comment type="caution">
    <text evidence="10">The sequence shown here is derived from an EMBL/GenBank/DDBJ whole genome shotgun (WGS) entry which is preliminary data.</text>
</comment>
<keyword evidence="3 7" id="KW-0479">Metal-binding</keyword>
<evidence type="ECO:0000256" key="5">
    <source>
        <dbReference type="ARBA" id="ARBA00022748"/>
    </source>
</evidence>
<name>A0A368LNY8_9VIBR</name>
<keyword evidence="7" id="KW-1133">Transmembrane helix</keyword>
<keyword evidence="11" id="KW-1185">Reference proteome</keyword>
<feature type="chain" id="PRO_5016480582" description="Cytochrome c-type biogenesis protein" evidence="7">
    <location>
        <begin position="22"/>
        <end position="167"/>
    </location>
</feature>
<feature type="domain" description="CcmH/CycL/Ccl2/NrfF N-terminal" evidence="9">
    <location>
        <begin position="11"/>
        <end position="152"/>
    </location>
</feature>
<dbReference type="GO" id="GO:0005886">
    <property type="term" value="C:plasma membrane"/>
    <property type="evidence" value="ECO:0007669"/>
    <property type="project" value="TreeGrafter"/>
</dbReference>
<evidence type="ECO:0000256" key="1">
    <source>
        <dbReference type="ARBA" id="ARBA00010342"/>
    </source>
</evidence>
<evidence type="ECO:0000256" key="2">
    <source>
        <dbReference type="ARBA" id="ARBA00022617"/>
    </source>
</evidence>
<evidence type="ECO:0000256" key="8">
    <source>
        <dbReference type="SAM" id="MobiDB-lite"/>
    </source>
</evidence>
<feature type="signal peptide" evidence="7">
    <location>
        <begin position="1"/>
        <end position="21"/>
    </location>
</feature>
<dbReference type="GO" id="GO:0046872">
    <property type="term" value="F:metal ion binding"/>
    <property type="evidence" value="ECO:0007669"/>
    <property type="project" value="UniProtKB-KW"/>
</dbReference>
<keyword evidence="2 7" id="KW-0349">Heme</keyword>
<dbReference type="CDD" id="cd16378">
    <property type="entry name" value="CcmH_N"/>
    <property type="match status" value="1"/>
</dbReference>
<keyword evidence="6 7" id="KW-0408">Iron</keyword>
<feature type="transmembrane region" description="Helical" evidence="7">
    <location>
        <begin position="105"/>
        <end position="124"/>
    </location>
</feature>
<evidence type="ECO:0000256" key="3">
    <source>
        <dbReference type="ARBA" id="ARBA00022723"/>
    </source>
</evidence>
<organism evidence="10 11">
    <name type="scientific">Vibrio casei</name>
    <dbReference type="NCBI Taxonomy" id="673372"/>
    <lineage>
        <taxon>Bacteria</taxon>
        <taxon>Pseudomonadati</taxon>
        <taxon>Pseudomonadota</taxon>
        <taxon>Gammaproteobacteria</taxon>
        <taxon>Vibrionales</taxon>
        <taxon>Vibrionaceae</taxon>
        <taxon>Vibrio</taxon>
    </lineage>
</organism>
<dbReference type="PANTHER" id="PTHR47870:SF1">
    <property type="entry name" value="CYTOCHROME C-TYPE BIOGENESIS PROTEIN CCMH"/>
    <property type="match status" value="1"/>
</dbReference>
<gene>
    <name evidence="10" type="ORF">CIK83_08345</name>
</gene>
<reference evidence="10 11" key="1">
    <citation type="journal article" date="2017" name="Elife">
        <title>Extensive horizontal gene transfer in cheese-associated bacteria.</title>
        <authorList>
            <person name="Bonham K.S."/>
            <person name="Wolfe B.E."/>
            <person name="Dutton R.J."/>
        </authorList>
    </citation>
    <scope>NUCLEOTIDE SEQUENCE [LARGE SCALE GENOMIC DNA]</scope>
    <source>
        <strain evidence="10 11">JB196</strain>
    </source>
</reference>